<name>A0A6A6K2G1_HEVBR</name>
<gene>
    <name evidence="9" type="ORF">GH714_043663</name>
</gene>
<comment type="subcellular location">
    <subcellularLocation>
        <location evidence="1">Cell membrane</location>
        <topology evidence="1">Lipid-anchor</topology>
        <topology evidence="1">GPI-anchor</topology>
    </subcellularLocation>
</comment>
<feature type="domain" description="COBRA C-terminal" evidence="8">
    <location>
        <begin position="177"/>
        <end position="365"/>
    </location>
</feature>
<sequence length="608" mass="66562">MFLLFQARVTIQNYYLYRHVGKPGWNIGWAWNKNEIIWSTFGAFATAQGDCSAFNYQIAHSCQPTPVIADLMPDAPPANRSEDCCRGGLLSAWAIDPSKSFSSFEITVGNLNISTTVPPPANLTLSAPGPGYTCGPLMETDPTQSSDIGGRRKVQVYRTWKSTCTYSSFLANKKPVCCVSLSAFYNSKVTTCPECSCGCKETNQNTVPCISEGSYSSLSDLNGLDVVQCTDHICPVRVHWHVKNNSMNQWRVKMTVSNYNYKKNYSDWNVLVQHPGFSQKLITYSFNSTTLPTVGFTDKVALFWGLQFYNNQLLQADEEELGSVTTDILLEKDLNTFTLSNGWALPRRIYFGGEECEMPLPDTFPIFNDFIDCIFVVVFDGVNSYANGSDACGEQVPARGGTRVFVSKRGSLGLVSWYLQRSPYQFEVDSVGTVSASLVTYAAIRALQPDLIINAGTAGGFKAKGASIGDVYLVSDVTFHDRRIPIPVFDLYGIGLRHAYPTPNLLKDLNLKVGKLSTGDSLDMSPQDEATIIANDASVKDMEGAAVAYVADLLKVPAIFVKAVTDIVDGEKPAAEEFLQNLAAVTAALDEAVAQVIDFINGKCLSEL</sequence>
<organism evidence="9 10">
    <name type="scientific">Hevea brasiliensis</name>
    <name type="common">Para rubber tree</name>
    <name type="synonym">Siphonia brasiliensis</name>
    <dbReference type="NCBI Taxonomy" id="3981"/>
    <lineage>
        <taxon>Eukaryota</taxon>
        <taxon>Viridiplantae</taxon>
        <taxon>Streptophyta</taxon>
        <taxon>Embryophyta</taxon>
        <taxon>Tracheophyta</taxon>
        <taxon>Spermatophyta</taxon>
        <taxon>Magnoliopsida</taxon>
        <taxon>eudicotyledons</taxon>
        <taxon>Gunneridae</taxon>
        <taxon>Pentapetalae</taxon>
        <taxon>rosids</taxon>
        <taxon>fabids</taxon>
        <taxon>Malpighiales</taxon>
        <taxon>Euphorbiaceae</taxon>
        <taxon>Crotonoideae</taxon>
        <taxon>Micrandreae</taxon>
        <taxon>Hevea</taxon>
    </lineage>
</organism>
<evidence type="ECO:0000256" key="6">
    <source>
        <dbReference type="ARBA" id="ARBA00023288"/>
    </source>
</evidence>
<dbReference type="GO" id="GO:0003824">
    <property type="term" value="F:catalytic activity"/>
    <property type="evidence" value="ECO:0007669"/>
    <property type="project" value="InterPro"/>
</dbReference>
<keyword evidence="3" id="KW-0336">GPI-anchor</keyword>
<evidence type="ECO:0000256" key="1">
    <source>
        <dbReference type="ARBA" id="ARBA00004609"/>
    </source>
</evidence>
<keyword evidence="6" id="KW-0449">Lipoprotein</keyword>
<dbReference type="GO" id="GO:0009116">
    <property type="term" value="P:nucleoside metabolic process"/>
    <property type="evidence" value="ECO:0007669"/>
    <property type="project" value="InterPro"/>
</dbReference>
<proteinExistence type="inferred from homology"/>
<feature type="domain" description="Nucleoside phosphorylase" evidence="7">
    <location>
        <begin position="400"/>
        <end position="597"/>
    </location>
</feature>
<protein>
    <submittedName>
        <fullName evidence="9">Uncharacterized protein</fullName>
    </submittedName>
</protein>
<comment type="caution">
    <text evidence="9">The sequence shown here is derived from an EMBL/GenBank/DDBJ whole genome shotgun (WGS) entry which is preliminary data.</text>
</comment>
<evidence type="ECO:0000256" key="5">
    <source>
        <dbReference type="ARBA" id="ARBA00023180"/>
    </source>
</evidence>
<dbReference type="PANTHER" id="PTHR31673">
    <property type="entry name" value="PROTEIN COBRA"/>
    <property type="match status" value="1"/>
</dbReference>
<evidence type="ECO:0000256" key="3">
    <source>
        <dbReference type="ARBA" id="ARBA00022622"/>
    </source>
</evidence>
<dbReference type="Proteomes" id="UP000467840">
    <property type="component" value="Unassembled WGS sequence"/>
</dbReference>
<evidence type="ECO:0000259" key="7">
    <source>
        <dbReference type="Pfam" id="PF01048"/>
    </source>
</evidence>
<keyword evidence="4" id="KW-0732">Signal</keyword>
<evidence type="ECO:0000256" key="2">
    <source>
        <dbReference type="ARBA" id="ARBA00005507"/>
    </source>
</evidence>
<dbReference type="InterPro" id="IPR035994">
    <property type="entry name" value="Nucleoside_phosphorylase_sf"/>
</dbReference>
<reference evidence="9 10" key="1">
    <citation type="journal article" date="2020" name="Mol. Plant">
        <title>The Chromosome-Based Rubber Tree Genome Provides New Insights into Spurge Genome Evolution and Rubber Biosynthesis.</title>
        <authorList>
            <person name="Liu J."/>
            <person name="Shi C."/>
            <person name="Shi C.C."/>
            <person name="Li W."/>
            <person name="Zhang Q.J."/>
            <person name="Zhang Y."/>
            <person name="Li K."/>
            <person name="Lu H.F."/>
            <person name="Shi C."/>
            <person name="Zhu S.T."/>
            <person name="Xiao Z.Y."/>
            <person name="Nan H."/>
            <person name="Yue Y."/>
            <person name="Zhu X.G."/>
            <person name="Wu Y."/>
            <person name="Hong X.N."/>
            <person name="Fan G.Y."/>
            <person name="Tong Y."/>
            <person name="Zhang D."/>
            <person name="Mao C.L."/>
            <person name="Liu Y.L."/>
            <person name="Hao S.J."/>
            <person name="Liu W.Q."/>
            <person name="Lv M.Q."/>
            <person name="Zhang H.B."/>
            <person name="Liu Y."/>
            <person name="Hu-Tang G.R."/>
            <person name="Wang J.P."/>
            <person name="Wang J.H."/>
            <person name="Sun Y.H."/>
            <person name="Ni S.B."/>
            <person name="Chen W.B."/>
            <person name="Zhang X.C."/>
            <person name="Jiao Y.N."/>
            <person name="Eichler E.E."/>
            <person name="Li G.H."/>
            <person name="Liu X."/>
            <person name="Gao L.Z."/>
        </authorList>
    </citation>
    <scope>NUCLEOTIDE SEQUENCE [LARGE SCALE GENOMIC DNA]</scope>
    <source>
        <strain evidence="10">cv. GT1</strain>
        <tissue evidence="9">Leaf</tissue>
    </source>
</reference>
<keyword evidence="10" id="KW-1185">Reference proteome</keyword>
<dbReference type="InterPro" id="IPR000845">
    <property type="entry name" value="Nucleoside_phosphorylase_d"/>
</dbReference>
<dbReference type="SUPFAM" id="SSF53167">
    <property type="entry name" value="Purine and uridine phosphorylases"/>
    <property type="match status" value="1"/>
</dbReference>
<dbReference type="GO" id="GO:0052324">
    <property type="term" value="P:plant-type cell wall cellulose biosynthetic process"/>
    <property type="evidence" value="ECO:0007669"/>
    <property type="project" value="TreeGrafter"/>
</dbReference>
<evidence type="ECO:0000313" key="9">
    <source>
        <dbReference type="EMBL" id="KAF2282635.1"/>
    </source>
</evidence>
<keyword evidence="3" id="KW-0472">Membrane</keyword>
<dbReference type="CDD" id="cd09008">
    <property type="entry name" value="MTAN"/>
    <property type="match status" value="1"/>
</dbReference>
<dbReference type="Pfam" id="PF01048">
    <property type="entry name" value="PNP_UDP_1"/>
    <property type="match status" value="1"/>
</dbReference>
<dbReference type="Pfam" id="PF25079">
    <property type="entry name" value="COB_C"/>
    <property type="match status" value="1"/>
</dbReference>
<accession>A0A6A6K2G1</accession>
<dbReference type="InterPro" id="IPR006918">
    <property type="entry name" value="COBRA_pln"/>
</dbReference>
<dbReference type="AlphaFoldDB" id="A0A6A6K2G1"/>
<dbReference type="InterPro" id="IPR056900">
    <property type="entry name" value="COB_C"/>
</dbReference>
<evidence type="ECO:0000256" key="4">
    <source>
        <dbReference type="ARBA" id="ARBA00022729"/>
    </source>
</evidence>
<dbReference type="GO" id="GO:0005886">
    <property type="term" value="C:plasma membrane"/>
    <property type="evidence" value="ECO:0007669"/>
    <property type="project" value="UniProtKB-SubCell"/>
</dbReference>
<dbReference type="Gene3D" id="3.40.50.1580">
    <property type="entry name" value="Nucleoside phosphorylase domain"/>
    <property type="match status" value="1"/>
</dbReference>
<dbReference type="PANTHER" id="PTHR31673:SF41">
    <property type="entry name" value="COBRA-LIKE PROTEIN"/>
    <property type="match status" value="1"/>
</dbReference>
<dbReference type="EMBL" id="JAAGAX010000080">
    <property type="protein sequence ID" value="KAF2282635.1"/>
    <property type="molecule type" value="Genomic_DNA"/>
</dbReference>
<evidence type="ECO:0000313" key="10">
    <source>
        <dbReference type="Proteomes" id="UP000467840"/>
    </source>
</evidence>
<evidence type="ECO:0000259" key="8">
    <source>
        <dbReference type="Pfam" id="PF25079"/>
    </source>
</evidence>
<comment type="similarity">
    <text evidence="2">Belongs to the COBRA family.</text>
</comment>
<keyword evidence="5" id="KW-0325">Glycoprotein</keyword>
<dbReference type="GO" id="GO:0010215">
    <property type="term" value="P:cellulose microfibril organization"/>
    <property type="evidence" value="ECO:0007669"/>
    <property type="project" value="InterPro"/>
</dbReference>
<dbReference type="Pfam" id="PF04833">
    <property type="entry name" value="COBRA"/>
    <property type="match status" value="1"/>
</dbReference>
<dbReference type="GO" id="GO:0098552">
    <property type="term" value="C:side of membrane"/>
    <property type="evidence" value="ECO:0007669"/>
    <property type="project" value="UniProtKB-KW"/>
</dbReference>